<name>M2SJC4_COCSN</name>
<sequence>MGKQESVMLMGYGRQTEQRRQPRPGRGRRRCLTAGKLIESPRGGIETSEAEGCSDMDKAQSRQWRAAIEALNTRTRGGARELEMVTRVPKHDRKKEAKVRPTRAGRVFEAQKGGGLMLASRASEGSACKQRSVPLVVSRIQRHGGEATGWWLGGPKRRRQRAAWEATATATATATAAEDKQGVAVRRTWVTGRR</sequence>
<accession>M2SJC4</accession>
<dbReference type="AlphaFoldDB" id="M2SJC4"/>
<reference evidence="2 3" key="1">
    <citation type="journal article" date="2012" name="PLoS Pathog.">
        <title>Diverse lifestyles and strategies of plant pathogenesis encoded in the genomes of eighteen Dothideomycetes fungi.</title>
        <authorList>
            <person name="Ohm R.A."/>
            <person name="Feau N."/>
            <person name="Henrissat B."/>
            <person name="Schoch C.L."/>
            <person name="Horwitz B.A."/>
            <person name="Barry K.W."/>
            <person name="Condon B.J."/>
            <person name="Copeland A.C."/>
            <person name="Dhillon B."/>
            <person name="Glaser F."/>
            <person name="Hesse C.N."/>
            <person name="Kosti I."/>
            <person name="LaButti K."/>
            <person name="Lindquist E.A."/>
            <person name="Lucas S."/>
            <person name="Salamov A.A."/>
            <person name="Bradshaw R.E."/>
            <person name="Ciuffetti L."/>
            <person name="Hamelin R.C."/>
            <person name="Kema G.H.J."/>
            <person name="Lawrence C."/>
            <person name="Scott J.A."/>
            <person name="Spatafora J.W."/>
            <person name="Turgeon B.G."/>
            <person name="de Wit P.J.G.M."/>
            <person name="Zhong S."/>
            <person name="Goodwin S.B."/>
            <person name="Grigoriev I.V."/>
        </authorList>
    </citation>
    <scope>NUCLEOTIDE SEQUENCE [LARGE SCALE GENOMIC DNA]</scope>
    <source>
        <strain evidence="3">ND90Pr / ATCC 201652</strain>
    </source>
</reference>
<evidence type="ECO:0000313" key="3">
    <source>
        <dbReference type="Proteomes" id="UP000016934"/>
    </source>
</evidence>
<dbReference type="HOGENOM" id="CLU_1402304_0_0_1"/>
<evidence type="ECO:0000313" key="2">
    <source>
        <dbReference type="EMBL" id="EMD67293.1"/>
    </source>
</evidence>
<feature type="region of interest" description="Disordered" evidence="1">
    <location>
        <begin position="1"/>
        <end position="58"/>
    </location>
</feature>
<dbReference type="Proteomes" id="UP000016934">
    <property type="component" value="Unassembled WGS sequence"/>
</dbReference>
<dbReference type="KEGG" id="bsc:COCSADRAFT_288115"/>
<dbReference type="RefSeq" id="XP_007696986.1">
    <property type="nucleotide sequence ID" value="XM_007698796.1"/>
</dbReference>
<keyword evidence="3" id="KW-1185">Reference proteome</keyword>
<feature type="compositionally biased region" description="Basic residues" evidence="1">
    <location>
        <begin position="21"/>
        <end position="31"/>
    </location>
</feature>
<dbReference type="GeneID" id="19135919"/>
<organism evidence="2 3">
    <name type="scientific">Cochliobolus sativus (strain ND90Pr / ATCC 201652)</name>
    <name type="common">Common root rot and spot blotch fungus</name>
    <name type="synonym">Bipolaris sorokiniana</name>
    <dbReference type="NCBI Taxonomy" id="665912"/>
    <lineage>
        <taxon>Eukaryota</taxon>
        <taxon>Fungi</taxon>
        <taxon>Dikarya</taxon>
        <taxon>Ascomycota</taxon>
        <taxon>Pezizomycotina</taxon>
        <taxon>Dothideomycetes</taxon>
        <taxon>Pleosporomycetidae</taxon>
        <taxon>Pleosporales</taxon>
        <taxon>Pleosporineae</taxon>
        <taxon>Pleosporaceae</taxon>
        <taxon>Bipolaris</taxon>
    </lineage>
</organism>
<reference evidence="3" key="2">
    <citation type="journal article" date="2013" name="PLoS Genet.">
        <title>Comparative genome structure, secondary metabolite, and effector coding capacity across Cochliobolus pathogens.</title>
        <authorList>
            <person name="Condon B.J."/>
            <person name="Leng Y."/>
            <person name="Wu D."/>
            <person name="Bushley K.E."/>
            <person name="Ohm R.A."/>
            <person name="Otillar R."/>
            <person name="Martin J."/>
            <person name="Schackwitz W."/>
            <person name="Grimwood J."/>
            <person name="MohdZainudin N."/>
            <person name="Xue C."/>
            <person name="Wang R."/>
            <person name="Manning V.A."/>
            <person name="Dhillon B."/>
            <person name="Tu Z.J."/>
            <person name="Steffenson B.J."/>
            <person name="Salamov A."/>
            <person name="Sun H."/>
            <person name="Lowry S."/>
            <person name="LaButti K."/>
            <person name="Han J."/>
            <person name="Copeland A."/>
            <person name="Lindquist E."/>
            <person name="Barry K."/>
            <person name="Schmutz J."/>
            <person name="Baker S.E."/>
            <person name="Ciuffetti L.M."/>
            <person name="Grigoriev I.V."/>
            <person name="Zhong S."/>
            <person name="Turgeon B.G."/>
        </authorList>
    </citation>
    <scope>NUCLEOTIDE SEQUENCE [LARGE SCALE GENOMIC DNA]</scope>
    <source>
        <strain evidence="3">ND90Pr / ATCC 201652</strain>
    </source>
</reference>
<protein>
    <submittedName>
        <fullName evidence="2">Uncharacterized protein</fullName>
    </submittedName>
</protein>
<dbReference type="EMBL" id="KB445639">
    <property type="protein sequence ID" value="EMD67293.1"/>
    <property type="molecule type" value="Genomic_DNA"/>
</dbReference>
<gene>
    <name evidence="2" type="ORF">COCSADRAFT_288115</name>
</gene>
<evidence type="ECO:0000256" key="1">
    <source>
        <dbReference type="SAM" id="MobiDB-lite"/>
    </source>
</evidence>
<proteinExistence type="predicted"/>